<protein>
    <submittedName>
        <fullName evidence="2">Uncharacterized protein</fullName>
    </submittedName>
</protein>
<sequence length="358" mass="39328">MENFNLGKMIAKFTYRVNNNPNAGTKPANTSAQNFTPAPQTPAASAGNSTNISPQMGALNGGDRSVYIKDLMKLPRNMNELIFMLQKNLNQVQFNRMFDAHLAARRNLLSQTQAQILAQLDGLTTSEMQQAMKNQLNSQFSSSIKNLQLAAGQMINLADISALIQANGKDAVTKLILAMANASKQGVNDLSQLKETAKLINASIALASTDNPAQTLKTLMLLYLPWLPLQEGTDFDLEVEAAEGGIEQESVLIVTITTINYGTITATLILETQNSVHINIECSAEFPKDELLLRLQSEQKHYSMESVISFETKKSTPQQPKTESTIAKINMSHTNEISPYLLLAAHSLIHHTIELDRT</sequence>
<dbReference type="AlphaFoldDB" id="A0A9D1FV93"/>
<accession>A0A9D1FV93</accession>
<proteinExistence type="predicted"/>
<reference evidence="2" key="2">
    <citation type="journal article" date="2021" name="PeerJ">
        <title>Extensive microbial diversity within the chicken gut microbiome revealed by metagenomics and culture.</title>
        <authorList>
            <person name="Gilroy R."/>
            <person name="Ravi A."/>
            <person name="Getino M."/>
            <person name="Pursley I."/>
            <person name="Horton D.L."/>
            <person name="Alikhan N.F."/>
            <person name="Baker D."/>
            <person name="Gharbi K."/>
            <person name="Hall N."/>
            <person name="Watson M."/>
            <person name="Adriaenssens E.M."/>
            <person name="Foster-Nyarko E."/>
            <person name="Jarju S."/>
            <person name="Secka A."/>
            <person name="Antonio M."/>
            <person name="Oren A."/>
            <person name="Chaudhuri R.R."/>
            <person name="La Ragione R."/>
            <person name="Hildebrand F."/>
            <person name="Pallen M.J."/>
        </authorList>
    </citation>
    <scope>NUCLEOTIDE SEQUENCE</scope>
    <source>
        <strain evidence="2">CHK152-2994</strain>
    </source>
</reference>
<name>A0A9D1FV93_9BACT</name>
<comment type="caution">
    <text evidence="2">The sequence shown here is derived from an EMBL/GenBank/DDBJ whole genome shotgun (WGS) entry which is preliminary data.</text>
</comment>
<evidence type="ECO:0000256" key="1">
    <source>
        <dbReference type="SAM" id="MobiDB-lite"/>
    </source>
</evidence>
<dbReference type="Proteomes" id="UP000824139">
    <property type="component" value="Unassembled WGS sequence"/>
</dbReference>
<gene>
    <name evidence="2" type="ORF">IAD41_00360</name>
</gene>
<dbReference type="EMBL" id="DVJO01000011">
    <property type="protein sequence ID" value="HIS82051.1"/>
    <property type="molecule type" value="Genomic_DNA"/>
</dbReference>
<evidence type="ECO:0000313" key="2">
    <source>
        <dbReference type="EMBL" id="HIS82051.1"/>
    </source>
</evidence>
<evidence type="ECO:0000313" key="3">
    <source>
        <dbReference type="Proteomes" id="UP000824139"/>
    </source>
</evidence>
<reference evidence="2" key="1">
    <citation type="submission" date="2020-10" db="EMBL/GenBank/DDBJ databases">
        <authorList>
            <person name="Gilroy R."/>
        </authorList>
    </citation>
    <scope>NUCLEOTIDE SEQUENCE</scope>
    <source>
        <strain evidence="2">CHK152-2994</strain>
    </source>
</reference>
<feature type="region of interest" description="Disordered" evidence="1">
    <location>
        <begin position="21"/>
        <end position="57"/>
    </location>
</feature>
<organism evidence="2 3">
    <name type="scientific">Candidatus Scatenecus faecavium</name>
    <dbReference type="NCBI Taxonomy" id="2840915"/>
    <lineage>
        <taxon>Bacteria</taxon>
        <taxon>Candidatus Scatenecus</taxon>
    </lineage>
</organism>
<feature type="compositionally biased region" description="Polar residues" evidence="1">
    <location>
        <begin position="21"/>
        <end position="54"/>
    </location>
</feature>